<dbReference type="InterPro" id="IPR039231">
    <property type="entry name" value="TPGS2"/>
</dbReference>
<evidence type="ECO:0000256" key="1">
    <source>
        <dbReference type="SAM" id="MobiDB-lite"/>
    </source>
</evidence>
<feature type="region of interest" description="Disordered" evidence="1">
    <location>
        <begin position="264"/>
        <end position="310"/>
    </location>
</feature>
<dbReference type="EMBL" id="CAWYQH010000001">
    <property type="protein sequence ID" value="CAK8672794.1"/>
    <property type="molecule type" value="Genomic_DNA"/>
</dbReference>
<gene>
    <name evidence="3" type="ORF">CVLEPA_LOCUS2476</name>
</gene>
<dbReference type="Proteomes" id="UP001642483">
    <property type="component" value="Unassembled WGS sequence"/>
</dbReference>
<accession>A0ABP0EZ92</accession>
<keyword evidence="4" id="KW-1185">Reference proteome</keyword>
<feature type="compositionally biased region" description="Basic residues" evidence="1">
    <location>
        <begin position="301"/>
        <end position="310"/>
    </location>
</feature>
<reference evidence="3 4" key="1">
    <citation type="submission" date="2024-02" db="EMBL/GenBank/DDBJ databases">
        <authorList>
            <person name="Daric V."/>
            <person name="Darras S."/>
        </authorList>
    </citation>
    <scope>NUCLEOTIDE SEQUENCE [LARGE SCALE GENOMIC DNA]</scope>
</reference>
<proteinExistence type="predicted"/>
<organism evidence="3 4">
    <name type="scientific">Clavelina lepadiformis</name>
    <name type="common">Light-bulb sea squirt</name>
    <name type="synonym">Ascidia lepadiformis</name>
    <dbReference type="NCBI Taxonomy" id="159417"/>
    <lineage>
        <taxon>Eukaryota</taxon>
        <taxon>Metazoa</taxon>
        <taxon>Chordata</taxon>
        <taxon>Tunicata</taxon>
        <taxon>Ascidiacea</taxon>
        <taxon>Aplousobranchia</taxon>
        <taxon>Clavelinidae</taxon>
        <taxon>Clavelina</taxon>
    </lineage>
</organism>
<comment type="caution">
    <text evidence="3">The sequence shown here is derived from an EMBL/GenBank/DDBJ whole genome shotgun (WGS) entry which is preliminary data.</text>
</comment>
<dbReference type="SMART" id="SM00860">
    <property type="entry name" value="SMI1_KNR4"/>
    <property type="match status" value="1"/>
</dbReference>
<dbReference type="PANTHER" id="PTHR31854:SF2">
    <property type="entry name" value="TUBULIN POLYGLUTAMYLASE COMPLEX SUBUNIT 2"/>
    <property type="match status" value="1"/>
</dbReference>
<dbReference type="PANTHER" id="PTHR31854">
    <property type="entry name" value="TUBULIN POLYGLUTAMYLASE COMPLEX SUBUNIT 2"/>
    <property type="match status" value="1"/>
</dbReference>
<sequence length="310" mass="34666">MANITSHDLIERLTLGVATTLEKRPGICDVSLSNFAPAERHKIIAWEQRNTCMLPEDLKNFYLTTNGLLLTWKVNVNETSYPLGRMEVNSIEDLTKISITASTSSMSNNISLADVDYNSDSDDNEYSSEHSPPHFDGRSRIFELDPCNGFGKVCLVYLKATPGLPAQSTEIWFLDRSLTWSFLAANFSTYYRLMLMHVGLPQWQYAFTEVGLNPKAKEWFNLYAPVRLHLDEDIPDSEDNCSNTKSETSSSKVDFGRVFKGKTNEKIPKVKSQASTGLLANKKKPPAGQSITGSKSLTALRHGRGSKPWT</sequence>
<dbReference type="SUPFAM" id="SSF160631">
    <property type="entry name" value="SMI1/KNR4-like"/>
    <property type="match status" value="1"/>
</dbReference>
<evidence type="ECO:0000313" key="3">
    <source>
        <dbReference type="EMBL" id="CAK8672794.1"/>
    </source>
</evidence>
<dbReference type="InterPro" id="IPR018958">
    <property type="entry name" value="Knr4/Smi1-like_dom"/>
</dbReference>
<dbReference type="InterPro" id="IPR037883">
    <property type="entry name" value="Knr4/Smi1-like_sf"/>
</dbReference>
<evidence type="ECO:0000259" key="2">
    <source>
        <dbReference type="SMART" id="SM00860"/>
    </source>
</evidence>
<protein>
    <recommendedName>
        <fullName evidence="2">Knr4/Smi1-like domain-containing protein</fullName>
    </recommendedName>
</protein>
<evidence type="ECO:0000313" key="4">
    <source>
        <dbReference type="Proteomes" id="UP001642483"/>
    </source>
</evidence>
<feature type="domain" description="Knr4/Smi1-like" evidence="2">
    <location>
        <begin position="37"/>
        <end position="193"/>
    </location>
</feature>
<name>A0ABP0EZ92_CLALP</name>